<dbReference type="PANTHER" id="PTHR11802">
    <property type="entry name" value="SERINE PROTEASE FAMILY S10 SERINE CARBOXYPEPTIDASE"/>
    <property type="match status" value="1"/>
</dbReference>
<gene>
    <name evidence="8" type="ORF">A3770_08p52420</name>
</gene>
<evidence type="ECO:0000256" key="7">
    <source>
        <dbReference type="RuleBase" id="RU361156"/>
    </source>
</evidence>
<dbReference type="AlphaFoldDB" id="A0A5B8MS39"/>
<dbReference type="OrthoDB" id="443318at2759"/>
<dbReference type="PANTHER" id="PTHR11802:SF113">
    <property type="entry name" value="SERINE CARBOXYPEPTIDASE CTSA-4.1"/>
    <property type="match status" value="1"/>
</dbReference>
<keyword evidence="6" id="KW-0325">Glycoprotein</keyword>
<dbReference type="InterPro" id="IPR018202">
    <property type="entry name" value="Ser_caboxypep_ser_AS"/>
</dbReference>
<evidence type="ECO:0000256" key="4">
    <source>
        <dbReference type="ARBA" id="ARBA00022729"/>
    </source>
</evidence>
<evidence type="ECO:0000313" key="9">
    <source>
        <dbReference type="Proteomes" id="UP000316726"/>
    </source>
</evidence>
<keyword evidence="9" id="KW-1185">Reference proteome</keyword>
<evidence type="ECO:0000256" key="1">
    <source>
        <dbReference type="ARBA" id="ARBA00009431"/>
    </source>
</evidence>
<dbReference type="SUPFAM" id="SSF53474">
    <property type="entry name" value="alpha/beta-Hydrolases"/>
    <property type="match status" value="1"/>
</dbReference>
<organism evidence="8 9">
    <name type="scientific">Chloropicon primus</name>
    <dbReference type="NCBI Taxonomy" id="1764295"/>
    <lineage>
        <taxon>Eukaryota</taxon>
        <taxon>Viridiplantae</taxon>
        <taxon>Chlorophyta</taxon>
        <taxon>Chloropicophyceae</taxon>
        <taxon>Chloropicales</taxon>
        <taxon>Chloropicaceae</taxon>
        <taxon>Chloropicon</taxon>
    </lineage>
</organism>
<accession>A0A5B8MS39</accession>
<protein>
    <recommendedName>
        <fullName evidence="7">Carboxypeptidase</fullName>
        <ecNumber evidence="7">3.4.16.-</ecNumber>
    </recommendedName>
</protein>
<keyword evidence="5 7" id="KW-0378">Hydrolase</keyword>
<reference evidence="8 9" key="1">
    <citation type="submission" date="2018-07" db="EMBL/GenBank/DDBJ databases">
        <title>The complete nuclear genome of the prasinophyte Chloropicon primus (CCMP1205).</title>
        <authorList>
            <person name="Pombert J.-F."/>
            <person name="Otis C."/>
            <person name="Turmel M."/>
            <person name="Lemieux C."/>
        </authorList>
    </citation>
    <scope>NUCLEOTIDE SEQUENCE [LARGE SCALE GENOMIC DNA]</scope>
    <source>
        <strain evidence="8 9">CCMP1205</strain>
    </source>
</reference>
<evidence type="ECO:0000256" key="2">
    <source>
        <dbReference type="ARBA" id="ARBA00022645"/>
    </source>
</evidence>
<dbReference type="PRINTS" id="PR00724">
    <property type="entry name" value="CRBOXYPTASEC"/>
</dbReference>
<dbReference type="Proteomes" id="UP000316726">
    <property type="component" value="Chromosome 8"/>
</dbReference>
<dbReference type="Gene3D" id="1.10.287.410">
    <property type="match status" value="1"/>
</dbReference>
<evidence type="ECO:0000256" key="6">
    <source>
        <dbReference type="ARBA" id="ARBA00023180"/>
    </source>
</evidence>
<name>A0A5B8MS39_9CHLO</name>
<dbReference type="GO" id="GO:0006508">
    <property type="term" value="P:proteolysis"/>
    <property type="evidence" value="ECO:0007669"/>
    <property type="project" value="UniProtKB-KW"/>
</dbReference>
<dbReference type="InterPro" id="IPR029058">
    <property type="entry name" value="AB_hydrolase_fold"/>
</dbReference>
<proteinExistence type="inferred from homology"/>
<dbReference type="InterPro" id="IPR001563">
    <property type="entry name" value="Peptidase_S10"/>
</dbReference>
<evidence type="ECO:0000313" key="8">
    <source>
        <dbReference type="EMBL" id="QDZ22724.1"/>
    </source>
</evidence>
<keyword evidence="3 7" id="KW-0645">Protease</keyword>
<dbReference type="Gene3D" id="3.40.50.1820">
    <property type="entry name" value="alpha/beta hydrolase"/>
    <property type="match status" value="1"/>
</dbReference>
<evidence type="ECO:0000256" key="3">
    <source>
        <dbReference type="ARBA" id="ARBA00022670"/>
    </source>
</evidence>
<evidence type="ECO:0000256" key="5">
    <source>
        <dbReference type="ARBA" id="ARBA00022801"/>
    </source>
</evidence>
<dbReference type="EMBL" id="CP031041">
    <property type="protein sequence ID" value="QDZ22724.1"/>
    <property type="molecule type" value="Genomic_DNA"/>
</dbReference>
<dbReference type="GO" id="GO:0004185">
    <property type="term" value="F:serine-type carboxypeptidase activity"/>
    <property type="evidence" value="ECO:0007669"/>
    <property type="project" value="UniProtKB-UniRule"/>
</dbReference>
<keyword evidence="4" id="KW-0732">Signal</keyword>
<dbReference type="STRING" id="1764295.A0A5B8MS39"/>
<keyword evidence="2 7" id="KW-0121">Carboxypeptidase</keyword>
<dbReference type="PROSITE" id="PS00131">
    <property type="entry name" value="CARBOXYPEPT_SER_SER"/>
    <property type="match status" value="1"/>
</dbReference>
<sequence>MVAPTMWARRCGGASFVVLAAFAFTTCLAMRYELGGDNFSGRLEVTSRNARSLGELCDPTVNQEAGYYRVTGTRDLNMFYWFFESRSDPAKDPVILWMTGGPGCSDATALFLENGPCLLDGGRAFPRRNEFSWTSAASVIYIDQPCGVGYSYSNGSKSDEDHNEKGVAKHVGSFLLDFFEAHPELRDRDFFLFGESYGGHYVPAVAAAVMDEVNLVGVGIGNGLTVPSVQFKYYPELAYTYAKKRIGHPIISYPAYLLQKAGWPLCKQSIDKCQNDTSACVQAQEVCQAMMFMPFQASGTNPYDIRLECDKEHPLCYDFSNVGTFMNNATVKEILGVPSHVEWQDCNNTVNAMFAADWMKNFDKQVVQLLENGVKVMIYAGDMDWICNWIGNKAWTLDLDWSGKEGFNAASDVEVTPHQGKDSVAQVRQFENFTFLRMYDAGHLAPMDQPKVSLAMVKWFTGTLPSLPSRPSSAAAVAF</sequence>
<comment type="similarity">
    <text evidence="1 7">Belongs to the peptidase S10 family.</text>
</comment>
<dbReference type="EC" id="3.4.16.-" evidence="7"/>
<dbReference type="Pfam" id="PF00450">
    <property type="entry name" value="Peptidase_S10"/>
    <property type="match status" value="1"/>
</dbReference>